<feature type="region of interest" description="Disordered" evidence="1">
    <location>
        <begin position="20"/>
        <end position="101"/>
    </location>
</feature>
<dbReference type="Proteomes" id="UP000198694">
    <property type="component" value="Unassembled WGS sequence"/>
</dbReference>
<dbReference type="AlphaFoldDB" id="A0A1G8W0N4"/>
<evidence type="ECO:0000256" key="1">
    <source>
        <dbReference type="SAM" id="MobiDB-lite"/>
    </source>
</evidence>
<feature type="compositionally biased region" description="Polar residues" evidence="1">
    <location>
        <begin position="24"/>
        <end position="43"/>
    </location>
</feature>
<protein>
    <submittedName>
        <fullName evidence="2">Uncharacterized protein</fullName>
    </submittedName>
</protein>
<name>A0A1G8W0N4_9BACI</name>
<keyword evidence="3" id="KW-1185">Reference proteome</keyword>
<feature type="compositionally biased region" description="Basic and acidic residues" evidence="1">
    <location>
        <begin position="44"/>
        <end position="59"/>
    </location>
</feature>
<gene>
    <name evidence="2" type="ORF">SAMN05216243_0489</name>
</gene>
<proteinExistence type="predicted"/>
<accession>A0A1G8W0N4</accession>
<sequence>MMSWKSVEMQVALPRVQDAGKIQEQMQQRGQHLQDSVAVAQQTIDEKRKKQVNEFERKDKLHNKKKQEKESFQGNQEQEGDSHEKQESEHPFLGKQIDYSG</sequence>
<reference evidence="2 3" key="1">
    <citation type="submission" date="2016-10" db="EMBL/GenBank/DDBJ databases">
        <authorList>
            <person name="de Groot N.N."/>
        </authorList>
    </citation>
    <scope>NUCLEOTIDE SEQUENCE [LARGE SCALE GENOMIC DNA]</scope>
    <source>
        <strain evidence="2 3">CGMCC 1.6502</strain>
    </source>
</reference>
<evidence type="ECO:0000313" key="3">
    <source>
        <dbReference type="Proteomes" id="UP000198694"/>
    </source>
</evidence>
<evidence type="ECO:0000313" key="2">
    <source>
        <dbReference type="EMBL" id="SDJ71921.1"/>
    </source>
</evidence>
<feature type="compositionally biased region" description="Basic and acidic residues" evidence="1">
    <location>
        <begin position="80"/>
        <end position="92"/>
    </location>
</feature>
<dbReference type="STRING" id="407036.SAMN05216243_0489"/>
<dbReference type="EMBL" id="FNFL01000001">
    <property type="protein sequence ID" value="SDJ71921.1"/>
    <property type="molecule type" value="Genomic_DNA"/>
</dbReference>
<organism evidence="2 3">
    <name type="scientific">Sediminibacillus albus</name>
    <dbReference type="NCBI Taxonomy" id="407036"/>
    <lineage>
        <taxon>Bacteria</taxon>
        <taxon>Bacillati</taxon>
        <taxon>Bacillota</taxon>
        <taxon>Bacilli</taxon>
        <taxon>Bacillales</taxon>
        <taxon>Bacillaceae</taxon>
        <taxon>Sediminibacillus</taxon>
    </lineage>
</organism>